<dbReference type="InterPro" id="IPR036393">
    <property type="entry name" value="AceGlu_kinase-like_sf"/>
</dbReference>
<evidence type="ECO:0000256" key="7">
    <source>
        <dbReference type="ARBA" id="ARBA00022840"/>
    </source>
</evidence>
<dbReference type="AlphaFoldDB" id="A0A9X4H7W8"/>
<evidence type="ECO:0000313" key="12">
    <source>
        <dbReference type="Proteomes" id="UP001154312"/>
    </source>
</evidence>
<keyword evidence="5 9" id="KW-0547">Nucleotide-binding</keyword>
<feature type="site" description="Transition state stabilizer" evidence="9">
    <location>
        <position position="253"/>
    </location>
</feature>
<feature type="binding site" evidence="9">
    <location>
        <position position="190"/>
    </location>
    <ligand>
        <name>substrate</name>
    </ligand>
</feature>
<dbReference type="InterPro" id="IPR037528">
    <property type="entry name" value="ArgB"/>
</dbReference>
<name>A0A9X4H7W8_9FIRM</name>
<dbReference type="EMBL" id="JAKOAV010000009">
    <property type="protein sequence ID" value="MDF9408089.1"/>
    <property type="molecule type" value="Genomic_DNA"/>
</dbReference>
<evidence type="ECO:0000259" key="10">
    <source>
        <dbReference type="Pfam" id="PF00696"/>
    </source>
</evidence>
<evidence type="ECO:0000256" key="5">
    <source>
        <dbReference type="ARBA" id="ARBA00022741"/>
    </source>
</evidence>
<dbReference type="NCBIfam" id="TIGR00761">
    <property type="entry name" value="argB"/>
    <property type="match status" value="1"/>
</dbReference>
<evidence type="ECO:0000256" key="6">
    <source>
        <dbReference type="ARBA" id="ARBA00022777"/>
    </source>
</evidence>
<dbReference type="CDD" id="cd04250">
    <property type="entry name" value="AAK_NAGK-C"/>
    <property type="match status" value="1"/>
</dbReference>
<comment type="similarity">
    <text evidence="9">Belongs to the acetylglutamate kinase family. ArgB subfamily.</text>
</comment>
<keyword evidence="2 9" id="KW-0055">Arginine biosynthesis</keyword>
<dbReference type="PANTHER" id="PTHR23342:SF0">
    <property type="entry name" value="N-ACETYLGLUTAMATE SYNTHASE, MITOCHONDRIAL"/>
    <property type="match status" value="1"/>
</dbReference>
<gene>
    <name evidence="9 11" type="primary">argB</name>
    <name evidence="11" type="ORF">L7E55_06905</name>
</gene>
<evidence type="ECO:0000256" key="2">
    <source>
        <dbReference type="ARBA" id="ARBA00022571"/>
    </source>
</evidence>
<dbReference type="HAMAP" id="MF_00082">
    <property type="entry name" value="ArgB"/>
    <property type="match status" value="1"/>
</dbReference>
<evidence type="ECO:0000256" key="9">
    <source>
        <dbReference type="HAMAP-Rule" id="MF_00082"/>
    </source>
</evidence>
<dbReference type="InterPro" id="IPR004662">
    <property type="entry name" value="AcgluKinase_fam"/>
</dbReference>
<dbReference type="InterPro" id="IPR001048">
    <property type="entry name" value="Asp/Glu/Uridylate_kinase"/>
</dbReference>
<dbReference type="FunFam" id="3.40.1160.10:FF:000004">
    <property type="entry name" value="Acetylglutamate kinase"/>
    <property type="match status" value="1"/>
</dbReference>
<feature type="site" description="Transition state stabilizer" evidence="9">
    <location>
        <position position="29"/>
    </location>
</feature>
<feature type="binding site" evidence="9">
    <location>
        <position position="86"/>
    </location>
    <ligand>
        <name>substrate</name>
    </ligand>
</feature>
<dbReference type="GO" id="GO:0003991">
    <property type="term" value="F:acetylglutamate kinase activity"/>
    <property type="evidence" value="ECO:0007669"/>
    <property type="project" value="UniProtKB-UniRule"/>
</dbReference>
<proteinExistence type="inferred from homology"/>
<dbReference type="RefSeq" id="WP_277443370.1">
    <property type="nucleotide sequence ID" value="NZ_JAKOAV010000009.1"/>
</dbReference>
<feature type="domain" description="Aspartate/glutamate/uridylate kinase" evidence="10">
    <location>
        <begin position="24"/>
        <end position="272"/>
    </location>
</feature>
<organism evidence="11 12">
    <name type="scientific">Pelotomaculum isophthalicicum JI</name>
    <dbReference type="NCBI Taxonomy" id="947010"/>
    <lineage>
        <taxon>Bacteria</taxon>
        <taxon>Bacillati</taxon>
        <taxon>Bacillota</taxon>
        <taxon>Clostridia</taxon>
        <taxon>Eubacteriales</taxon>
        <taxon>Desulfotomaculaceae</taxon>
        <taxon>Pelotomaculum</taxon>
    </lineage>
</organism>
<keyword evidence="12" id="KW-1185">Reference proteome</keyword>
<keyword evidence="9" id="KW-0963">Cytoplasm</keyword>
<evidence type="ECO:0000256" key="3">
    <source>
        <dbReference type="ARBA" id="ARBA00022605"/>
    </source>
</evidence>
<feature type="binding site" evidence="9">
    <location>
        <begin position="64"/>
        <end position="65"/>
    </location>
    <ligand>
        <name>substrate</name>
    </ligand>
</feature>
<comment type="subcellular location">
    <subcellularLocation>
        <location evidence="9">Cytoplasm</location>
    </subcellularLocation>
</comment>
<evidence type="ECO:0000313" key="11">
    <source>
        <dbReference type="EMBL" id="MDF9408089.1"/>
    </source>
</evidence>
<protein>
    <recommendedName>
        <fullName evidence="9">Acetylglutamate kinase</fullName>
        <ecNumber evidence="9">2.7.2.8</ecNumber>
    </recommendedName>
    <alternativeName>
        <fullName evidence="9">N-acetyl-L-glutamate 5-phosphotransferase</fullName>
    </alternativeName>
    <alternativeName>
        <fullName evidence="9">NAG kinase</fullName>
        <shortName evidence="9">NAGK</shortName>
    </alternativeName>
</protein>
<keyword evidence="6 9" id="KW-0418">Kinase</keyword>
<evidence type="ECO:0000256" key="1">
    <source>
        <dbReference type="ARBA" id="ARBA00004828"/>
    </source>
</evidence>
<evidence type="ECO:0000256" key="4">
    <source>
        <dbReference type="ARBA" id="ARBA00022679"/>
    </source>
</evidence>
<accession>A0A9X4H7W8</accession>
<dbReference type="PANTHER" id="PTHR23342">
    <property type="entry name" value="N-ACETYLGLUTAMATE SYNTHASE"/>
    <property type="match status" value="1"/>
</dbReference>
<dbReference type="PIRSF" id="PIRSF000728">
    <property type="entry name" value="NAGK"/>
    <property type="match status" value="1"/>
</dbReference>
<dbReference type="InterPro" id="IPR041727">
    <property type="entry name" value="NAGK-C"/>
</dbReference>
<dbReference type="Pfam" id="PF00696">
    <property type="entry name" value="AA_kinase"/>
    <property type="match status" value="1"/>
</dbReference>
<comment type="catalytic activity">
    <reaction evidence="8 9">
        <text>N-acetyl-L-glutamate + ATP = N-acetyl-L-glutamyl 5-phosphate + ADP</text>
        <dbReference type="Rhea" id="RHEA:14629"/>
        <dbReference type="ChEBI" id="CHEBI:30616"/>
        <dbReference type="ChEBI" id="CHEBI:44337"/>
        <dbReference type="ChEBI" id="CHEBI:57936"/>
        <dbReference type="ChEBI" id="CHEBI:456216"/>
        <dbReference type="EC" id="2.7.2.8"/>
    </reaction>
</comment>
<comment type="pathway">
    <text evidence="1 9">Amino-acid biosynthesis; L-arginine biosynthesis; N(2)-acetyl-L-ornithine from L-glutamate: step 2/4.</text>
</comment>
<sequence>MSTAIEKAAILVEALPYIKKFYGKTVVIKYGGHAMINNELKEAVLTDVVLMKYVGIQPVIVHGGGPEITGMLKRVGKESRFVDGLRVTDEETMEIVEMVLAGKINKDIVAQINRIGGRAVGLSGKDANLFQAVKKLHKIRTPEGREEMADIGFVGDISRVNPEIVATAIAEGYIPVVAPVAVGAAGESYNVNADYAAGRLAVALNADKLIILTDVEGIMADRSDPHSLISVLRVDEVPNLIKQGKIDGGMIPKVECCLDALAGGVKSTHILDGRVQHSILLEVFTDKGIGTMVEN</sequence>
<dbReference type="Proteomes" id="UP001154312">
    <property type="component" value="Unassembled WGS sequence"/>
</dbReference>
<dbReference type="GO" id="GO:0005737">
    <property type="term" value="C:cytoplasm"/>
    <property type="evidence" value="ECO:0007669"/>
    <property type="project" value="UniProtKB-SubCell"/>
</dbReference>
<keyword evidence="3 9" id="KW-0028">Amino-acid biosynthesis</keyword>
<comment type="function">
    <text evidence="9">Catalyzes the ATP-dependent phosphorylation of N-acetyl-L-glutamate.</text>
</comment>
<dbReference type="GO" id="GO:0042450">
    <property type="term" value="P:L-arginine biosynthetic process via ornithine"/>
    <property type="evidence" value="ECO:0007669"/>
    <property type="project" value="UniProtKB-UniRule"/>
</dbReference>
<keyword evidence="7 9" id="KW-0067">ATP-binding</keyword>
<dbReference type="Gene3D" id="3.40.1160.10">
    <property type="entry name" value="Acetylglutamate kinase-like"/>
    <property type="match status" value="1"/>
</dbReference>
<keyword evidence="4 9" id="KW-0808">Transferase</keyword>
<comment type="caution">
    <text evidence="11">The sequence shown here is derived from an EMBL/GenBank/DDBJ whole genome shotgun (WGS) entry which is preliminary data.</text>
</comment>
<dbReference type="GO" id="GO:0005524">
    <property type="term" value="F:ATP binding"/>
    <property type="evidence" value="ECO:0007669"/>
    <property type="project" value="UniProtKB-UniRule"/>
</dbReference>
<evidence type="ECO:0000256" key="8">
    <source>
        <dbReference type="ARBA" id="ARBA00048141"/>
    </source>
</evidence>
<dbReference type="SUPFAM" id="SSF53633">
    <property type="entry name" value="Carbamate kinase-like"/>
    <property type="match status" value="1"/>
</dbReference>
<reference evidence="11" key="1">
    <citation type="submission" date="2022-02" db="EMBL/GenBank/DDBJ databases">
        <authorList>
            <person name="Leng L."/>
        </authorList>
    </citation>
    <scope>NUCLEOTIDE SEQUENCE</scope>
    <source>
        <strain evidence="11">JI</strain>
    </source>
</reference>
<dbReference type="EC" id="2.7.2.8" evidence="9"/>